<organism evidence="7 8">
    <name type="scientific">Vineibacter terrae</name>
    <dbReference type="NCBI Taxonomy" id="2586908"/>
    <lineage>
        <taxon>Bacteria</taxon>
        <taxon>Pseudomonadati</taxon>
        <taxon>Pseudomonadota</taxon>
        <taxon>Alphaproteobacteria</taxon>
        <taxon>Hyphomicrobiales</taxon>
        <taxon>Vineibacter</taxon>
    </lineage>
</organism>
<dbReference type="InterPro" id="IPR050534">
    <property type="entry name" value="Coronavir_polyprotein_1ab"/>
</dbReference>
<comment type="caution">
    <text evidence="7">The sequence shown here is derived from an EMBL/GenBank/DDBJ whole genome shotgun (WGS) entry which is preliminary data.</text>
</comment>
<dbReference type="SUPFAM" id="SSF53098">
    <property type="entry name" value="Ribonuclease H-like"/>
    <property type="match status" value="1"/>
</dbReference>
<dbReference type="AlphaFoldDB" id="A0A5C8PDN6"/>
<keyword evidence="4" id="KW-0067">ATP-binding</keyword>
<dbReference type="OrthoDB" id="9757917at2"/>
<protein>
    <submittedName>
        <fullName evidence="7">TM0106 family RecB-like putative nuclease</fullName>
    </submittedName>
</protein>
<keyword evidence="3" id="KW-0347">Helicase</keyword>
<evidence type="ECO:0000313" key="8">
    <source>
        <dbReference type="Proteomes" id="UP000321638"/>
    </source>
</evidence>
<dbReference type="PANTHER" id="PTHR43788:SF8">
    <property type="entry name" value="DNA-BINDING PROTEIN SMUBP-2"/>
    <property type="match status" value="1"/>
</dbReference>
<dbReference type="Gene3D" id="3.40.50.300">
    <property type="entry name" value="P-loop containing nucleotide triphosphate hydrolases"/>
    <property type="match status" value="2"/>
</dbReference>
<dbReference type="Pfam" id="PF13087">
    <property type="entry name" value="AAA_12"/>
    <property type="match status" value="1"/>
</dbReference>
<evidence type="ECO:0000256" key="3">
    <source>
        <dbReference type="ARBA" id="ARBA00022806"/>
    </source>
</evidence>
<dbReference type="NCBIfam" id="TIGR03491">
    <property type="entry name" value="TM0106 family RecB-like putative nuclease"/>
    <property type="match status" value="1"/>
</dbReference>
<keyword evidence="2" id="KW-0378">Hydrolase</keyword>
<dbReference type="EMBL" id="VDUZ01000039">
    <property type="protein sequence ID" value="TXL71838.1"/>
    <property type="molecule type" value="Genomic_DNA"/>
</dbReference>
<dbReference type="SUPFAM" id="SSF52540">
    <property type="entry name" value="P-loop containing nucleoside triphosphate hydrolases"/>
    <property type="match status" value="1"/>
</dbReference>
<dbReference type="InterPro" id="IPR038720">
    <property type="entry name" value="YprB_RNase_H-like_dom"/>
</dbReference>
<dbReference type="InterPro" id="IPR019993">
    <property type="entry name" value="RecB_nuclease_TM0106_put"/>
</dbReference>
<dbReference type="Pfam" id="PF13482">
    <property type="entry name" value="RNase_H_2"/>
    <property type="match status" value="1"/>
</dbReference>
<gene>
    <name evidence="7" type="ORF">FHP25_28250</name>
</gene>
<dbReference type="InterPro" id="IPR047187">
    <property type="entry name" value="SF1_C_Upf1"/>
</dbReference>
<dbReference type="CDD" id="cd18808">
    <property type="entry name" value="SF1_C_Upf1"/>
    <property type="match status" value="1"/>
</dbReference>
<dbReference type="InterPro" id="IPR012337">
    <property type="entry name" value="RNaseH-like_sf"/>
</dbReference>
<feature type="domain" description="YprB ribonuclease H-like" evidence="6">
    <location>
        <begin position="300"/>
        <end position="477"/>
    </location>
</feature>
<dbReference type="InterPro" id="IPR027417">
    <property type="entry name" value="P-loop_NTPase"/>
</dbReference>
<evidence type="ECO:0000259" key="6">
    <source>
        <dbReference type="Pfam" id="PF13482"/>
    </source>
</evidence>
<sequence>MRFQSCAHATALDLRYARGDDLMMPAADDAAAELVQAKGDAHEAAYKARLEKAGPVVTITKDGLTLQDATAATVEALNEGAPHIYQAAFSDGQWGGYADFLERVERPSRLGTYSYEVVDTKLKRSADPKHLLQLSLYADLLAGIQGVAPEHVHVELGSGERASLRLADYAAYCRSLRHRLEAFVASPAETRPEPSAACSLCRWRDHCQEEWDRTDSLSLVAGSTRSQRQKLEAAGVTTIASLAKRKARVPTLVAETLERLTVQARLQQARRQGGPPSFELRATELGRGLARLPQPNPGDLFFDMEGDPYFEGGLEYLFGIYRADESEPAFTPIWAHNREEEARATVKVLALLDRHMQAHPGAHIYHYNHYEVTALKRLASLYAVGEAALDRLLRGKRFVDLYRVVQQGLIASEPGYSLKDLEVFYLPARGGDVATAADSVVAYEKYRETGDSSILEEIRAYNETDCRSTKGLRDWLVENVRPAGRPWFRPAAIGTEEPDVDTEADPHEIARRKLWERLKHDASGLGTKPLELLFELTAFHRREDKPAWWAMFDRAERESEELTDDLDSLGGLEAAGASWPVAHSQVRRYRFPEQETKVTAGDTVRVRSERLSRIKAEVLDLEQRTIDLKFGPSAGSPPQALDIIPDGPINNAVLRDAVWRVAADIATGGHRYPAIEGLLKREPPRIQGRRAGESVIDTAMDVVSAVVSAVRDAGSTCLPVQGPPGTGKTYVSSRAILALLREGQRVAVTSNSHKAIDNLLRAVASAAREERYPLKAVKKVNKGDAGPGDDLIKVVHDNKAPELQEYPLVAGTAWLFAREEHDQRFDYLFVDEAGQVSLANIVATGTCAKNIVLVGDPMQLAQPIRGVHPGDSGLSALQYVLHGHATVPPDKGIFLPVTHRMHPSICRYVSQIVYDGRLASEPDTARQQIIWGSKPYKGLPTAGTAFIDVEHDGNSQSSVEEARAVAGAVSALMGKRFRDRDGKKRVIGLDDILIVAPYNAHVNRLKEHLPAGARVGTIDKFQGQEAPVCLISMATSSGDELPRNIDFLFSTNRLNVAISRAQALAVVFASPRLLDVPCSTIEQMKLVNALCCLRELGTAELRRGR</sequence>
<proteinExistence type="predicted"/>
<evidence type="ECO:0000259" key="5">
    <source>
        <dbReference type="Pfam" id="PF13087"/>
    </source>
</evidence>
<name>A0A5C8PDN6_9HYPH</name>
<dbReference type="Pfam" id="PF13604">
    <property type="entry name" value="AAA_30"/>
    <property type="match status" value="1"/>
</dbReference>
<evidence type="ECO:0000313" key="7">
    <source>
        <dbReference type="EMBL" id="TXL71838.1"/>
    </source>
</evidence>
<evidence type="ECO:0000256" key="1">
    <source>
        <dbReference type="ARBA" id="ARBA00022741"/>
    </source>
</evidence>
<reference evidence="7 8" key="1">
    <citation type="submission" date="2019-06" db="EMBL/GenBank/DDBJ databases">
        <title>New taxonomy in bacterial strain CC-CFT640, isolated from vineyard.</title>
        <authorList>
            <person name="Lin S.-Y."/>
            <person name="Tsai C.-F."/>
            <person name="Young C.-C."/>
        </authorList>
    </citation>
    <scope>NUCLEOTIDE SEQUENCE [LARGE SCALE GENOMIC DNA]</scope>
    <source>
        <strain evidence="7 8">CC-CFT640</strain>
    </source>
</reference>
<dbReference type="Proteomes" id="UP000321638">
    <property type="component" value="Unassembled WGS sequence"/>
</dbReference>
<evidence type="ECO:0000256" key="4">
    <source>
        <dbReference type="ARBA" id="ARBA00022840"/>
    </source>
</evidence>
<dbReference type="GO" id="GO:0005524">
    <property type="term" value="F:ATP binding"/>
    <property type="evidence" value="ECO:0007669"/>
    <property type="project" value="UniProtKB-KW"/>
</dbReference>
<dbReference type="GO" id="GO:0043139">
    <property type="term" value="F:5'-3' DNA helicase activity"/>
    <property type="evidence" value="ECO:0007669"/>
    <property type="project" value="TreeGrafter"/>
</dbReference>
<keyword evidence="8" id="KW-1185">Reference proteome</keyword>
<accession>A0A5C8PDN6</accession>
<feature type="domain" description="DNA2/NAM7 helicase-like C-terminal" evidence="5">
    <location>
        <begin position="889"/>
        <end position="1069"/>
    </location>
</feature>
<evidence type="ECO:0000256" key="2">
    <source>
        <dbReference type="ARBA" id="ARBA00022801"/>
    </source>
</evidence>
<dbReference type="CDD" id="cd17934">
    <property type="entry name" value="DEXXQc_Upf1-like"/>
    <property type="match status" value="1"/>
</dbReference>
<dbReference type="InterPro" id="IPR041679">
    <property type="entry name" value="DNA2/NAM7-like_C"/>
</dbReference>
<keyword evidence="1" id="KW-0547">Nucleotide-binding</keyword>
<dbReference type="PANTHER" id="PTHR43788">
    <property type="entry name" value="DNA2/NAM7 HELICASE FAMILY MEMBER"/>
    <property type="match status" value="1"/>
</dbReference>
<dbReference type="GO" id="GO:0016787">
    <property type="term" value="F:hydrolase activity"/>
    <property type="evidence" value="ECO:0007669"/>
    <property type="project" value="UniProtKB-KW"/>
</dbReference>